<evidence type="ECO:0000259" key="3">
    <source>
        <dbReference type="Pfam" id="PF17803"/>
    </source>
</evidence>
<protein>
    <submittedName>
        <fullName evidence="5">DUF4347 domain-containing protein</fullName>
    </submittedName>
</protein>
<feature type="region of interest" description="Disordered" evidence="1">
    <location>
        <begin position="40"/>
        <end position="82"/>
    </location>
</feature>
<feature type="compositionally biased region" description="Acidic residues" evidence="1">
    <location>
        <begin position="1606"/>
        <end position="1618"/>
    </location>
</feature>
<dbReference type="PANTHER" id="PTHR40274">
    <property type="entry name" value="VIRGINIAMYCIN B LYASE"/>
    <property type="match status" value="1"/>
</dbReference>
<feature type="domain" description="PKD" evidence="4">
    <location>
        <begin position="639"/>
        <end position="738"/>
    </location>
</feature>
<reference evidence="5 6" key="1">
    <citation type="submission" date="2023-06" db="EMBL/GenBank/DDBJ databases">
        <title>Roseiconus lacunae JC819 isolated from Gulf of Mannar region, Tamil Nadu.</title>
        <authorList>
            <person name="Pk S."/>
            <person name="Ch S."/>
            <person name="Ch V.R."/>
        </authorList>
    </citation>
    <scope>NUCLEOTIDE SEQUENCE [LARGE SCALE GENOMIC DNA]</scope>
    <source>
        <strain evidence="5 6">JC819</strain>
    </source>
</reference>
<feature type="compositionally biased region" description="Low complexity" evidence="1">
    <location>
        <begin position="1619"/>
        <end position="1628"/>
    </location>
</feature>
<feature type="compositionally biased region" description="Basic and acidic residues" evidence="1">
    <location>
        <begin position="1800"/>
        <end position="1824"/>
    </location>
</feature>
<dbReference type="Gene3D" id="2.120.10.30">
    <property type="entry name" value="TolB, C-terminal domain"/>
    <property type="match status" value="1"/>
</dbReference>
<organism evidence="5 6">
    <name type="scientific">Roseiconus lacunae</name>
    <dbReference type="NCBI Taxonomy" id="2605694"/>
    <lineage>
        <taxon>Bacteria</taxon>
        <taxon>Pseudomonadati</taxon>
        <taxon>Planctomycetota</taxon>
        <taxon>Planctomycetia</taxon>
        <taxon>Pirellulales</taxon>
        <taxon>Pirellulaceae</taxon>
        <taxon>Roseiconus</taxon>
    </lineage>
</organism>
<evidence type="ECO:0000256" key="1">
    <source>
        <dbReference type="SAM" id="MobiDB-lite"/>
    </source>
</evidence>
<dbReference type="InterPro" id="IPR011042">
    <property type="entry name" value="6-blade_b-propeller_TolB-like"/>
</dbReference>
<dbReference type="InterPro" id="IPR013783">
    <property type="entry name" value="Ig-like_fold"/>
</dbReference>
<accession>A0ABT7PRL5</accession>
<evidence type="ECO:0000259" key="4">
    <source>
        <dbReference type="Pfam" id="PF18911"/>
    </source>
</evidence>
<comment type="caution">
    <text evidence="5">The sequence shown here is derived from an EMBL/GenBank/DDBJ whole genome shotgun (WGS) entry which is preliminary data.</text>
</comment>
<dbReference type="Gene3D" id="2.60.40.3440">
    <property type="match status" value="1"/>
</dbReference>
<name>A0ABT7PRL5_9BACT</name>
<feature type="region of interest" description="Disordered" evidence="1">
    <location>
        <begin position="1591"/>
        <end position="1654"/>
    </location>
</feature>
<keyword evidence="6" id="KW-1185">Reference proteome</keyword>
<dbReference type="Proteomes" id="UP001239462">
    <property type="component" value="Unassembled WGS sequence"/>
</dbReference>
<proteinExistence type="predicted"/>
<dbReference type="InterPro" id="IPR000601">
    <property type="entry name" value="PKD_dom"/>
</dbReference>
<dbReference type="InterPro" id="IPR025592">
    <property type="entry name" value="DUF4347"/>
</dbReference>
<dbReference type="SUPFAM" id="SSF75011">
    <property type="entry name" value="3-carboxy-cis,cis-mucoante lactonizing enzyme"/>
    <property type="match status" value="1"/>
</dbReference>
<dbReference type="SUPFAM" id="SSF63829">
    <property type="entry name" value="Calcium-dependent phosphotriesterase"/>
    <property type="match status" value="1"/>
</dbReference>
<dbReference type="PANTHER" id="PTHR40274:SF3">
    <property type="entry name" value="VIRGINIAMYCIN B LYASE"/>
    <property type="match status" value="1"/>
</dbReference>
<gene>
    <name evidence="5" type="ORF">QTN89_25930</name>
</gene>
<dbReference type="Pfam" id="PF18911">
    <property type="entry name" value="PKD_4"/>
    <property type="match status" value="1"/>
</dbReference>
<dbReference type="RefSeq" id="WP_289166933.1">
    <property type="nucleotide sequence ID" value="NZ_JASZZN010000028.1"/>
</dbReference>
<dbReference type="Gene3D" id="2.60.40.10">
    <property type="entry name" value="Immunoglobulins"/>
    <property type="match status" value="2"/>
</dbReference>
<feature type="region of interest" description="Disordered" evidence="1">
    <location>
        <begin position="1787"/>
        <end position="1824"/>
    </location>
</feature>
<dbReference type="EMBL" id="JASZZN010000028">
    <property type="protein sequence ID" value="MDM4018919.1"/>
    <property type="molecule type" value="Genomic_DNA"/>
</dbReference>
<dbReference type="Pfam" id="PF17803">
    <property type="entry name" value="Cadherin_4"/>
    <property type="match status" value="1"/>
</dbReference>
<dbReference type="CDD" id="cd05819">
    <property type="entry name" value="NHL"/>
    <property type="match status" value="1"/>
</dbReference>
<feature type="compositionally biased region" description="Acidic residues" evidence="1">
    <location>
        <begin position="1787"/>
        <end position="1797"/>
    </location>
</feature>
<feature type="domain" description="RapA2 cadherin-like" evidence="3">
    <location>
        <begin position="1358"/>
        <end position="1418"/>
    </location>
</feature>
<feature type="compositionally biased region" description="Low complexity" evidence="1">
    <location>
        <begin position="63"/>
        <end position="72"/>
    </location>
</feature>
<dbReference type="Pfam" id="PF17963">
    <property type="entry name" value="Big_9"/>
    <property type="match status" value="1"/>
</dbReference>
<dbReference type="Pfam" id="PF14252">
    <property type="entry name" value="DUF4347"/>
    <property type="match status" value="1"/>
</dbReference>
<evidence type="ECO:0000313" key="5">
    <source>
        <dbReference type="EMBL" id="MDM4018919.1"/>
    </source>
</evidence>
<dbReference type="InterPro" id="IPR051344">
    <property type="entry name" value="Vgb"/>
</dbReference>
<dbReference type="InterPro" id="IPR040853">
    <property type="entry name" value="RapA2_cadherin-like"/>
</dbReference>
<feature type="domain" description="DUF4347" evidence="2">
    <location>
        <begin position="91"/>
        <end position="250"/>
    </location>
</feature>
<evidence type="ECO:0000313" key="6">
    <source>
        <dbReference type="Proteomes" id="UP001239462"/>
    </source>
</evidence>
<evidence type="ECO:0000259" key="2">
    <source>
        <dbReference type="Pfam" id="PF14252"/>
    </source>
</evidence>
<sequence>MFWHKKPTHPDRRRPKALDVVELTPRLMFSASPITPVVGGDVSPGIEEVLESPTTDGLADNGQSAAQQASSSPTDDVQSVHENEQGRRLELVFIDSAVDDYQTLVDEIATEDPGRELQIYLLDHTRDGVDQVTEILEGYENVDAIHLLSHGNDAKLRLGNAIIDQHSLDGYAADLSQWQSSLNENADLLLYGCELAESGSGRTLVAALAELTGADVAASDDDTGHASLDGNWELEHRVGVIESTSIADTFGGQSWFGLLSTPDINPTGETRVNDTHAQDQELQDSDQAVAVDGNGNSVVVWVDHHSSNDDADLYFQRFDSTGAKIGGETKVNAGTTGDQSSPVVTMDSSGRFAIAWVSSDIDGQGIYVRRFDQTGAAIDADDILVNTFAEAGNQSGVSIASNDNNQIVLAWESDGANEGIFARTFDFTSVPALDSLSTSLLTVDTVASASDVAIDINQTGRYAIVWRDSGNSYGIQYNYGAVTPTDSKRDLNGIGGGTEYDYAVGMLSNNDYVVTFRSEATFFKGVWYRLVPESGSIWVVARATSDSTAIDPSIDVDQNDRFVISYTKSDADDVGVYYQAFDDDGSKIGSEVAVNTTTSGTQELASIAMHDTDNVVVVWSGNGAADSQGVFLRYFGAPNVAPVADPNAGSAYVISEGGSLSLDGSDSSDANGDTLTYAWDIDNDGVFGETNEPTSATATLSWATLQSFGIDDDGVYTIGLRVSDGRGGIHTQTTTVTVNNVAPTITVTGATEALQGNAYTINLVASDAGDDSLTGWQIDWGDGTITLHAGAATSATHTYSVEGLSHNILVSATDEDGTWHYGDVFVGSEESNPLARYDTQTGTFETNLANGGSLDKTIDFAYGSDGLLYVTGWGSDNVLRFNPQTGAYVDEFVVDGSGGISKSAGIAFGPDGHLYVADYDGDRVLKYDGSVGTYLGEFVAAGSGGLEGPMDLWFHKDGHLYVVGNKSDNILRYDASTGAFVDEFVSDGAGGLDDPISMAFGRDGRLYVSSQDTNSIKRFDQGNGSYIDDFVTSGSGGLDKPRAIAFGPDDLLYVSSSETDEVLRYDVNGNYVDAYISGVTKPRSFIFAPSHQVTVTSANSDPTATNTSQIIAYNEDDASVAIADIVVSEADAGDTITATLTLNLPATGALTTGTFGTATSTYSTGTGVWTVTGSVADVNAALADVAFTPTENNATPSQINVSIEDAAGAGPADGLIQLNVTPENDRPTLDLDDDDSSTATGGDFQTMFTEGGGAISIVDHTDAVISDIDDANLDSMTVTITNLSDGAFETLSADTTGTGIVANYAAGILTLSGSDSVSNYQQVLRTVRYINTASNPTEASRIVTFVADDGTATSNVVTSTIQVTAVNDPPVITNPGTQTANEDTILNISGIAISDADLGSGLIEVTFTVANGKLRINPFVASGVSAAEMSGNNSRTITIRSTLARLNTTLSTAGVNYIGDSHYNGSDSLQIQADDSVNVTTASVPINVAAVNDAPTATNDRYQTSRDEVLHVLPNGVLQNDSDIEGDSLTTVLISGPQSGSLVMGGNGGFVYTPGPATSGLVTFTYAVSDGSHLSNHATVQILVTVPVLPPQPDVIDQDPTAPESPAEEASPETESDTTNDTSDNAAPVVMVPQTEPVNTKQESRASVALSEDDSSDFDFSAETRVAAAGGFSEHEDELHYKDTGLEYGMRQRLDARTDAASLTSLSWGQFDSVLVWEDIAKIQQQINSPTETTYVMAGTFAGFSSALSVGYVVWTVRGGLLATSLLAHLPAWSFVDPLLVLSDLEGEGDDADDDSLENIIDKNERENSPEGTGDETKTEGNES</sequence>
<feature type="region of interest" description="Disordered" evidence="1">
    <location>
        <begin position="1221"/>
        <end position="1242"/>
    </location>
</feature>